<dbReference type="InterPro" id="IPR009319">
    <property type="entry name" value="Phage_A118_VSP1"/>
</dbReference>
<comment type="caution">
    <text evidence="4">The sequence shown here is derived from an EMBL/GenBank/DDBJ whole genome shotgun (WGS) entry which is preliminary data.</text>
</comment>
<dbReference type="EMBL" id="PVNG01000006">
    <property type="protein sequence ID" value="PRX66115.1"/>
    <property type="molecule type" value="Genomic_DNA"/>
</dbReference>
<keyword evidence="1" id="KW-0175">Coiled coil</keyword>
<dbReference type="RefSeq" id="WP_106239691.1">
    <property type="nucleotide sequence ID" value="NZ_PVNG01000006.1"/>
</dbReference>
<gene>
    <name evidence="4" type="ORF">B0I32_106251</name>
</gene>
<evidence type="ECO:0000313" key="4">
    <source>
        <dbReference type="EMBL" id="PRX66115.1"/>
    </source>
</evidence>
<dbReference type="GO" id="GO:0005198">
    <property type="term" value="F:structural molecule activity"/>
    <property type="evidence" value="ECO:0007669"/>
    <property type="project" value="InterPro"/>
</dbReference>
<keyword evidence="4" id="KW-0808">Transferase</keyword>
<dbReference type="InterPro" id="IPR003540">
    <property type="entry name" value="ADP-ribosyltransferase"/>
</dbReference>
<keyword evidence="5" id="KW-1185">Reference proteome</keyword>
<evidence type="ECO:0000256" key="1">
    <source>
        <dbReference type="SAM" id="Coils"/>
    </source>
</evidence>
<name>A0A2T0N2E1_9ACTN</name>
<evidence type="ECO:0000256" key="2">
    <source>
        <dbReference type="SAM" id="MobiDB-lite"/>
    </source>
</evidence>
<evidence type="ECO:0000313" key="5">
    <source>
        <dbReference type="Proteomes" id="UP000238312"/>
    </source>
</evidence>
<proteinExistence type="predicted"/>
<dbReference type="Pfam" id="PF03496">
    <property type="entry name" value="ADPrib_exo_Tox"/>
    <property type="match status" value="1"/>
</dbReference>
<feature type="region of interest" description="Disordered" evidence="2">
    <location>
        <begin position="287"/>
        <end position="306"/>
    </location>
</feature>
<dbReference type="Proteomes" id="UP000238312">
    <property type="component" value="Unassembled WGS sequence"/>
</dbReference>
<feature type="region of interest" description="Disordered" evidence="2">
    <location>
        <begin position="346"/>
        <end position="423"/>
    </location>
</feature>
<feature type="coiled-coil region" evidence="1">
    <location>
        <begin position="52"/>
        <end position="79"/>
    </location>
</feature>
<accession>A0A2T0N2E1</accession>
<evidence type="ECO:0000259" key="3">
    <source>
        <dbReference type="Pfam" id="PF03496"/>
    </source>
</evidence>
<dbReference type="Pfam" id="PF06152">
    <property type="entry name" value="Phage_min_cap2"/>
    <property type="match status" value="1"/>
</dbReference>
<dbReference type="GO" id="GO:0005576">
    <property type="term" value="C:extracellular region"/>
    <property type="evidence" value="ECO:0007669"/>
    <property type="project" value="InterPro"/>
</dbReference>
<dbReference type="PROSITE" id="PS51996">
    <property type="entry name" value="TR_MART"/>
    <property type="match status" value="1"/>
</dbReference>
<feature type="domain" description="ADP ribosyltransferase" evidence="3">
    <location>
        <begin position="439"/>
        <end position="585"/>
    </location>
</feature>
<reference evidence="4 5" key="1">
    <citation type="submission" date="2018-03" db="EMBL/GenBank/DDBJ databases">
        <title>Genomic Encyclopedia of Type Strains, Phase III (KMG-III): the genomes of soil and plant-associated and newly described type strains.</title>
        <authorList>
            <person name="Whitman W."/>
        </authorList>
    </citation>
    <scope>NUCLEOTIDE SEQUENCE [LARGE SCALE GENOMIC DNA]</scope>
    <source>
        <strain evidence="4 5">CGMCC 4.7104</strain>
    </source>
</reference>
<dbReference type="GO" id="GO:0016740">
    <property type="term" value="F:transferase activity"/>
    <property type="evidence" value="ECO:0007669"/>
    <property type="project" value="UniProtKB-KW"/>
</dbReference>
<sequence>MADDLQEQVEGRISLAAAIAAQYAEAETTLFEAISKALAKGNDAPMQASARLEEVQALSQQAEKILRDLEALASTALEEGVTKAWQDGFERASQELEGLGEGQGISPSAGLAQLLKEALGLLPDLTTGALRQVGDIYRQVIAETAPLALTGAATRQQVTTKALQKFAAKGITFFDGKNRTWSISSYAEMAARTAMARAANEGHLQTLRENGHDLVMVSRAPYSCPVCDPWEGKVLSQGGAADDRQEKNVLTGETMTVHVAGTVAQARAAGLQHPNCKHTFGVFLPGLTKPPPKPEAEGTYKDTQQQRYLERQIRGWKRRAAAAPPGSDERKAATRHLRAYQEQMKEHLDKTGLLRQKAREQVRADETTDPPKHPALKPKPKPKAAPTPQADLTQRDDVAEVTPRRSSSMRDAARHRSNEEGVQWLRANMPPIPPSRWRPDEYDAIHRYTDDDYERMNDALRDGGGSDQTLRLIERLDRAMTRQRVPEPVIVHRGVDSRYTAANGVNMDSPDEMYGMIGRVLRDKAYMSTSVGSRAAFSGMPVLLMLRVPSGHGAINVEGLTAHPGERELLLRRDTTYIVHSVYKVKGKWFIEAEVVPDEWFEDAPLDDWEPDAFGDAHRGYTS</sequence>
<dbReference type="AlphaFoldDB" id="A0A2T0N2E1"/>
<protein>
    <submittedName>
        <fullName evidence="4">ADP-ribosyltransferase exoenzyme</fullName>
    </submittedName>
</protein>
<organism evidence="4 5">
    <name type="scientific">Nonomuraea fuscirosea</name>
    <dbReference type="NCBI Taxonomy" id="1291556"/>
    <lineage>
        <taxon>Bacteria</taxon>
        <taxon>Bacillati</taxon>
        <taxon>Actinomycetota</taxon>
        <taxon>Actinomycetes</taxon>
        <taxon>Streptosporangiales</taxon>
        <taxon>Streptosporangiaceae</taxon>
        <taxon>Nonomuraea</taxon>
    </lineage>
</organism>
<feature type="compositionally biased region" description="Basic and acidic residues" evidence="2">
    <location>
        <begin position="346"/>
        <end position="372"/>
    </location>
</feature>
<dbReference type="SUPFAM" id="SSF56399">
    <property type="entry name" value="ADP-ribosylation"/>
    <property type="match status" value="1"/>
</dbReference>
<dbReference type="Gene3D" id="3.90.176.10">
    <property type="entry name" value="Toxin ADP-ribosyltransferase, Chain A, domain 1"/>
    <property type="match status" value="1"/>
</dbReference>
<dbReference type="OrthoDB" id="3197444at2"/>